<dbReference type="OrthoDB" id="6396603at2"/>
<dbReference type="RefSeq" id="WP_048495188.1">
    <property type="nucleotide sequence ID" value="NZ_LFBU01000001.1"/>
</dbReference>
<name>A0A0J7JAS2_9GAMM</name>
<reference evidence="1 2" key="1">
    <citation type="submission" date="2015-06" db="EMBL/GenBank/DDBJ databases">
        <title>Marinobacter subterrani, a genetically tractable neutrophilic iron-oxidizing strain isolated from the Soudan Iron Mine.</title>
        <authorList>
            <person name="Bonis B.M."/>
            <person name="Gralnick J.A."/>
        </authorList>
    </citation>
    <scope>NUCLEOTIDE SEQUENCE [LARGE SCALE GENOMIC DNA]</scope>
    <source>
        <strain evidence="1 2">JG233</strain>
    </source>
</reference>
<dbReference type="AlphaFoldDB" id="A0A0J7JAS2"/>
<proteinExistence type="predicted"/>
<dbReference type="PATRIC" id="fig|1658765.3.peg.1225"/>
<protein>
    <submittedName>
        <fullName evidence="1">Uncharacterized protein</fullName>
    </submittedName>
</protein>
<sequence length="428" mass="48462">MTNPSYWMLADTEVPLAWDRNRLDAFSAYFKHALLFNERLMLSDAQAVNCMNFRRLLSTDPDFRLVLDDSLISIAVRATEDAVDGQPLTKVRDAFAREGKQRSDVVEEFFQDDDLQSMSKLCDIRPYHYAQLRDHYTSNVFDIFRRESAARVFGDDTQSLLLALMEEESARNNGLGRIFLYEGLGKILSARGQERIWEQFREQIVQFSDAPYVTGIPSVMEANPIYSPVHQASFELAYDAKASEAQPVEGVKELAMYSGLDLSSYEYALRKLSIEDVLRLRSSSEFRRFQNLSGGAIKREGQLKDVMEALQDYQIAIDRYILDKHLGRKASITTGASRLIKPVMKVGHESGVFSLGLVLSDVLGGGLLSLANFFACELLDRKGKREEARFGLEKRDFHTEIMTSGQNDQISARVMARSNLETLYTSAS</sequence>
<organism evidence="1 2">
    <name type="scientific">Marinobacter subterrani</name>
    <dbReference type="NCBI Taxonomy" id="1658765"/>
    <lineage>
        <taxon>Bacteria</taxon>
        <taxon>Pseudomonadati</taxon>
        <taxon>Pseudomonadota</taxon>
        <taxon>Gammaproteobacteria</taxon>
        <taxon>Pseudomonadales</taxon>
        <taxon>Marinobacteraceae</taxon>
        <taxon>Marinobacter</taxon>
    </lineage>
</organism>
<gene>
    <name evidence="1" type="ORF">Msub_11238</name>
</gene>
<comment type="caution">
    <text evidence="1">The sequence shown here is derived from an EMBL/GenBank/DDBJ whole genome shotgun (WGS) entry which is preliminary data.</text>
</comment>
<dbReference type="Proteomes" id="UP000036102">
    <property type="component" value="Unassembled WGS sequence"/>
</dbReference>
<evidence type="ECO:0000313" key="2">
    <source>
        <dbReference type="Proteomes" id="UP000036102"/>
    </source>
</evidence>
<dbReference type="EMBL" id="LFBU01000001">
    <property type="protein sequence ID" value="KMQ75039.1"/>
    <property type="molecule type" value="Genomic_DNA"/>
</dbReference>
<evidence type="ECO:0000313" key="1">
    <source>
        <dbReference type="EMBL" id="KMQ75039.1"/>
    </source>
</evidence>
<dbReference type="STRING" id="1658765.Msub_11238"/>
<keyword evidence="2" id="KW-1185">Reference proteome</keyword>
<accession>A0A0J7JAS2</accession>